<accession>A0ABZ2YR97</accession>
<gene>
    <name evidence="4" type="ORF">WJU16_02905</name>
</gene>
<evidence type="ECO:0000256" key="3">
    <source>
        <dbReference type="SAM" id="MobiDB-lite"/>
    </source>
</evidence>
<dbReference type="GO" id="GO:0003677">
    <property type="term" value="F:DNA binding"/>
    <property type="evidence" value="ECO:0007669"/>
    <property type="project" value="UniProtKB-KW"/>
</dbReference>
<dbReference type="InterPro" id="IPR000424">
    <property type="entry name" value="Primosome_PriB/ssb"/>
</dbReference>
<feature type="compositionally biased region" description="Polar residues" evidence="3">
    <location>
        <begin position="109"/>
        <end position="128"/>
    </location>
</feature>
<organism evidence="4 5">
    <name type="scientific">Chitinophaga pollutisoli</name>
    <dbReference type="NCBI Taxonomy" id="3133966"/>
    <lineage>
        <taxon>Bacteria</taxon>
        <taxon>Pseudomonadati</taxon>
        <taxon>Bacteroidota</taxon>
        <taxon>Chitinophagia</taxon>
        <taxon>Chitinophagales</taxon>
        <taxon>Chitinophagaceae</taxon>
        <taxon>Chitinophaga</taxon>
    </lineage>
</organism>
<dbReference type="Pfam" id="PF00436">
    <property type="entry name" value="SSB"/>
    <property type="match status" value="1"/>
</dbReference>
<keyword evidence="5" id="KW-1185">Reference proteome</keyword>
<evidence type="ECO:0000313" key="4">
    <source>
        <dbReference type="EMBL" id="WZN41984.1"/>
    </source>
</evidence>
<dbReference type="SUPFAM" id="SSF50249">
    <property type="entry name" value="Nucleic acid-binding proteins"/>
    <property type="match status" value="1"/>
</dbReference>
<dbReference type="Gene3D" id="2.40.50.140">
    <property type="entry name" value="Nucleic acid-binding proteins"/>
    <property type="match status" value="1"/>
</dbReference>
<dbReference type="InterPro" id="IPR012340">
    <property type="entry name" value="NA-bd_OB-fold"/>
</dbReference>
<name>A0ABZ2YR97_9BACT</name>
<sequence length="138" mass="15308">MKVRVTGNIVRDAVATKTKNDNYVINFTIALNESFYSKAKGRYEETDFIDCGIWTSPKLADHLLKGRVVTLDGNLKPGYYFKKNDRQKKTPIPFLRLVVADLKFEGFKTSGNNDSGSGTVPQPETATVNADAGDDLPF</sequence>
<protein>
    <submittedName>
        <fullName evidence="4">Single-stranded DNA-binding protein</fullName>
    </submittedName>
</protein>
<dbReference type="CDD" id="cd04496">
    <property type="entry name" value="SSB_OBF"/>
    <property type="match status" value="1"/>
</dbReference>
<proteinExistence type="predicted"/>
<evidence type="ECO:0000256" key="1">
    <source>
        <dbReference type="ARBA" id="ARBA00023125"/>
    </source>
</evidence>
<evidence type="ECO:0000256" key="2">
    <source>
        <dbReference type="PROSITE-ProRule" id="PRU00252"/>
    </source>
</evidence>
<feature type="region of interest" description="Disordered" evidence="3">
    <location>
        <begin position="108"/>
        <end position="138"/>
    </location>
</feature>
<dbReference type="EMBL" id="CP149822">
    <property type="protein sequence ID" value="WZN41984.1"/>
    <property type="molecule type" value="Genomic_DNA"/>
</dbReference>
<keyword evidence="1 2" id="KW-0238">DNA-binding</keyword>
<evidence type="ECO:0000313" key="5">
    <source>
        <dbReference type="Proteomes" id="UP001485459"/>
    </source>
</evidence>
<dbReference type="PROSITE" id="PS50935">
    <property type="entry name" value="SSB"/>
    <property type="match status" value="1"/>
</dbReference>
<reference evidence="5" key="1">
    <citation type="submission" date="2024-03" db="EMBL/GenBank/DDBJ databases">
        <title>Chitinophaga horti sp. nov., isolated from garden soil.</title>
        <authorList>
            <person name="Lee D.S."/>
            <person name="Han D.M."/>
            <person name="Baek J.H."/>
            <person name="Choi D.G."/>
            <person name="Jeon J.H."/>
            <person name="Jeon C.O."/>
        </authorList>
    </citation>
    <scope>NUCLEOTIDE SEQUENCE [LARGE SCALE GENOMIC DNA]</scope>
    <source>
        <strain evidence="5">GPA1</strain>
    </source>
</reference>
<dbReference type="RefSeq" id="WP_341836827.1">
    <property type="nucleotide sequence ID" value="NZ_CP149822.1"/>
</dbReference>
<dbReference type="Proteomes" id="UP001485459">
    <property type="component" value="Chromosome"/>
</dbReference>